<evidence type="ECO:0000256" key="3">
    <source>
        <dbReference type="ARBA" id="ARBA00022741"/>
    </source>
</evidence>
<keyword evidence="4 11" id="KW-0067">ATP-binding</keyword>
<feature type="transmembrane region" description="Helical" evidence="8">
    <location>
        <begin position="306"/>
        <end position="328"/>
    </location>
</feature>
<evidence type="ECO:0000256" key="1">
    <source>
        <dbReference type="ARBA" id="ARBA00004651"/>
    </source>
</evidence>
<dbReference type="PANTHER" id="PTHR24221:SF646">
    <property type="entry name" value="HAEMOLYSIN SECRETION ATP-BINDING PROTEIN"/>
    <property type="match status" value="1"/>
</dbReference>
<keyword evidence="2 8" id="KW-0812">Transmembrane</keyword>
<dbReference type="CDD" id="cd03228">
    <property type="entry name" value="ABCC_MRP_Like"/>
    <property type="match status" value="1"/>
</dbReference>
<keyword evidence="3" id="KW-0547">Nucleotide-binding</keyword>
<feature type="domain" description="ABC transmembrane type-1" evidence="10">
    <location>
        <begin position="75"/>
        <end position="363"/>
    </location>
</feature>
<feature type="transmembrane region" description="Helical" evidence="8">
    <location>
        <begin position="217"/>
        <end position="237"/>
    </location>
</feature>
<dbReference type="GO" id="GO:0005886">
    <property type="term" value="C:plasma membrane"/>
    <property type="evidence" value="ECO:0007669"/>
    <property type="project" value="UniProtKB-SubCell"/>
</dbReference>
<comment type="caution">
    <text evidence="11">The sequence shown here is derived from an EMBL/GenBank/DDBJ whole genome shotgun (WGS) entry which is preliminary data.</text>
</comment>
<feature type="domain" description="ABC transporter" evidence="9">
    <location>
        <begin position="396"/>
        <end position="636"/>
    </location>
</feature>
<dbReference type="GO" id="GO:0016887">
    <property type="term" value="F:ATP hydrolysis activity"/>
    <property type="evidence" value="ECO:0007669"/>
    <property type="project" value="InterPro"/>
</dbReference>
<dbReference type="InterPro" id="IPR039421">
    <property type="entry name" value="Type_1_exporter"/>
</dbReference>
<dbReference type="AlphaFoldDB" id="A0A495JAV5"/>
<dbReference type="SMART" id="SM00382">
    <property type="entry name" value="AAA"/>
    <property type="match status" value="1"/>
</dbReference>
<dbReference type="InterPro" id="IPR027417">
    <property type="entry name" value="P-loop_NTPase"/>
</dbReference>
<dbReference type="PANTHER" id="PTHR24221">
    <property type="entry name" value="ATP-BINDING CASSETTE SUB-FAMILY B"/>
    <property type="match status" value="1"/>
</dbReference>
<keyword evidence="5 8" id="KW-1133">Transmembrane helix</keyword>
<evidence type="ECO:0000256" key="8">
    <source>
        <dbReference type="SAM" id="Phobius"/>
    </source>
</evidence>
<dbReference type="Proteomes" id="UP000277671">
    <property type="component" value="Unassembled WGS sequence"/>
</dbReference>
<name>A0A495JAV5_9ACTN</name>
<feature type="region of interest" description="Disordered" evidence="7">
    <location>
        <begin position="1"/>
        <end position="25"/>
    </location>
</feature>
<dbReference type="RefSeq" id="WP_342775800.1">
    <property type="nucleotide sequence ID" value="NZ_RBKT01000001.1"/>
</dbReference>
<gene>
    <name evidence="11" type="ORF">BDK92_0372</name>
</gene>
<evidence type="ECO:0000256" key="5">
    <source>
        <dbReference type="ARBA" id="ARBA00022989"/>
    </source>
</evidence>
<dbReference type="PROSITE" id="PS50893">
    <property type="entry name" value="ABC_TRANSPORTER_2"/>
    <property type="match status" value="1"/>
</dbReference>
<evidence type="ECO:0000259" key="9">
    <source>
        <dbReference type="PROSITE" id="PS50893"/>
    </source>
</evidence>
<evidence type="ECO:0000256" key="7">
    <source>
        <dbReference type="SAM" id="MobiDB-lite"/>
    </source>
</evidence>
<evidence type="ECO:0000256" key="4">
    <source>
        <dbReference type="ARBA" id="ARBA00022840"/>
    </source>
</evidence>
<evidence type="ECO:0000313" key="12">
    <source>
        <dbReference type="Proteomes" id="UP000277671"/>
    </source>
</evidence>
<proteinExistence type="predicted"/>
<dbReference type="GO" id="GO:0005524">
    <property type="term" value="F:ATP binding"/>
    <property type="evidence" value="ECO:0007669"/>
    <property type="project" value="UniProtKB-KW"/>
</dbReference>
<dbReference type="GO" id="GO:0034040">
    <property type="term" value="F:ATPase-coupled lipid transmembrane transporter activity"/>
    <property type="evidence" value="ECO:0007669"/>
    <property type="project" value="TreeGrafter"/>
</dbReference>
<evidence type="ECO:0000256" key="2">
    <source>
        <dbReference type="ARBA" id="ARBA00022692"/>
    </source>
</evidence>
<sequence>MRQTAKLFRQRTGASMDGDDDTDPSATLPELADLDWMHHGTAFAATSFWAVARRLPAIVREAIALAWGVSRRDTVAAIGLNVAAGVMTTFGLLATSTVLTELFAIGPTPDRVRSAAPALLLAALAVLARGGLTIAAGWAQARLIPQINYGVELRLFEATTAVELAAFDDAGFAEEMDRARNRGMEEAASIVDDTVNLITGLVGVLATAAAVTVIQPLLLPCLLLAAAPLAVTAVRMARREYLAMLARLTRRRRMWMLAHLMANRHTAAEVRTYQMRTFLLGEYQRIMRMETRAQLLLVRSQTVTRLAGASVAGLATFAVYLVLGWLLLTGMVPLAAAATAMLALQAARGSLSTAVHATNSLYEDALYYRDFQSFLHRADGHTPTGGGEPAPGYQEIEFDQVSLSYPDTDTPAVDQVSLRIRRGEVIALVGENGSGKSTLAKLIAGLYRPSGGVIRWDGVDTTRLDPASLSGQVAVISQDWWRFPFTAGRNISIGRYDRSNGDGPSVTEAATAAAAHDMISGLPRGYETLLNREFKNGHDLSGGQWQRLVAARGLYRDARLLICDEPSAALDARAEHALFQQLRRRPERTVVLITHRLANVRHADRIYVMHQGRIIQQGGHDQLVQEDGLYQELFHLQASGYLA</sequence>
<organism evidence="11 12">
    <name type="scientific">Micromonospora pisi</name>
    <dbReference type="NCBI Taxonomy" id="589240"/>
    <lineage>
        <taxon>Bacteria</taxon>
        <taxon>Bacillati</taxon>
        <taxon>Actinomycetota</taxon>
        <taxon>Actinomycetes</taxon>
        <taxon>Micromonosporales</taxon>
        <taxon>Micromonosporaceae</taxon>
        <taxon>Micromonospora</taxon>
    </lineage>
</organism>
<dbReference type="Gene3D" id="1.20.1560.10">
    <property type="entry name" value="ABC transporter type 1, transmembrane domain"/>
    <property type="match status" value="1"/>
</dbReference>
<feature type="transmembrane region" description="Helical" evidence="8">
    <location>
        <begin position="115"/>
        <end position="139"/>
    </location>
</feature>
<dbReference type="GO" id="GO:0140359">
    <property type="term" value="F:ABC-type transporter activity"/>
    <property type="evidence" value="ECO:0007669"/>
    <property type="project" value="InterPro"/>
</dbReference>
<dbReference type="Pfam" id="PF00005">
    <property type="entry name" value="ABC_tran"/>
    <property type="match status" value="1"/>
</dbReference>
<evidence type="ECO:0000313" key="11">
    <source>
        <dbReference type="EMBL" id="RKR86150.1"/>
    </source>
</evidence>
<keyword evidence="6 8" id="KW-0472">Membrane</keyword>
<dbReference type="PROSITE" id="PS50929">
    <property type="entry name" value="ABC_TM1F"/>
    <property type="match status" value="1"/>
</dbReference>
<feature type="transmembrane region" description="Helical" evidence="8">
    <location>
        <begin position="190"/>
        <end position="211"/>
    </location>
</feature>
<accession>A0A495JAV5</accession>
<dbReference type="Gene3D" id="3.40.50.300">
    <property type="entry name" value="P-loop containing nucleotide triphosphate hydrolases"/>
    <property type="match status" value="1"/>
</dbReference>
<comment type="subcellular location">
    <subcellularLocation>
        <location evidence="1">Cell membrane</location>
        <topology evidence="1">Multi-pass membrane protein</topology>
    </subcellularLocation>
</comment>
<dbReference type="InterPro" id="IPR003593">
    <property type="entry name" value="AAA+_ATPase"/>
</dbReference>
<evidence type="ECO:0000256" key="6">
    <source>
        <dbReference type="ARBA" id="ARBA00023136"/>
    </source>
</evidence>
<dbReference type="InterPro" id="IPR036640">
    <property type="entry name" value="ABC1_TM_sf"/>
</dbReference>
<dbReference type="SUPFAM" id="SSF52540">
    <property type="entry name" value="P-loop containing nucleoside triphosphate hydrolases"/>
    <property type="match status" value="1"/>
</dbReference>
<dbReference type="SUPFAM" id="SSF90123">
    <property type="entry name" value="ABC transporter transmembrane region"/>
    <property type="match status" value="1"/>
</dbReference>
<reference evidence="11 12" key="1">
    <citation type="submission" date="2018-10" db="EMBL/GenBank/DDBJ databases">
        <title>Sequencing the genomes of 1000 actinobacteria strains.</title>
        <authorList>
            <person name="Klenk H.-P."/>
        </authorList>
    </citation>
    <scope>NUCLEOTIDE SEQUENCE [LARGE SCALE GENOMIC DNA]</scope>
    <source>
        <strain evidence="11 12">DSM 45175</strain>
    </source>
</reference>
<feature type="transmembrane region" description="Helical" evidence="8">
    <location>
        <begin position="75"/>
        <end position="95"/>
    </location>
</feature>
<evidence type="ECO:0000259" key="10">
    <source>
        <dbReference type="PROSITE" id="PS50929"/>
    </source>
</evidence>
<dbReference type="InterPro" id="IPR003439">
    <property type="entry name" value="ABC_transporter-like_ATP-bd"/>
</dbReference>
<dbReference type="InterPro" id="IPR011527">
    <property type="entry name" value="ABC1_TM_dom"/>
</dbReference>
<protein>
    <submittedName>
        <fullName evidence="11">ATP-binding cassette subfamily B protein/ATP-binding cassette subfamily C protein</fullName>
    </submittedName>
</protein>
<dbReference type="EMBL" id="RBKT01000001">
    <property type="protein sequence ID" value="RKR86150.1"/>
    <property type="molecule type" value="Genomic_DNA"/>
</dbReference>
<keyword evidence="12" id="KW-1185">Reference proteome</keyword>